<dbReference type="SUPFAM" id="SSF49464">
    <property type="entry name" value="Carboxypeptidase regulatory domain-like"/>
    <property type="match status" value="1"/>
</dbReference>
<evidence type="ECO:0000313" key="1">
    <source>
        <dbReference type="EMBL" id="AWV96927.1"/>
    </source>
</evidence>
<reference evidence="1 2" key="1">
    <citation type="submission" date="2018-05" db="EMBL/GenBank/DDBJ databases">
        <title>Complete genome sequence of Arcticibacterium luteifluviistationis SM1504T, a cytophagaceae bacterium isolated from Arctic surface seawater.</title>
        <authorList>
            <person name="Li Y."/>
            <person name="Qin Q.-L."/>
        </authorList>
    </citation>
    <scope>NUCLEOTIDE SEQUENCE [LARGE SCALE GENOMIC DNA]</scope>
    <source>
        <strain evidence="1 2">SM1504</strain>
    </source>
</reference>
<proteinExistence type="predicted"/>
<dbReference type="Proteomes" id="UP000249873">
    <property type="component" value="Chromosome"/>
</dbReference>
<sequence length="837" mass="94878">MKRPLYLIVLLYFLCFNASGQSFGVKGKILDSVTEDPVPFATVSLKGFAVGTNTDFEGNFTLSFEDLAPDSILVSSMGYDTKTVSLQKDSSGLFINNQNLTVKVNPGMIQLAEVVVRGGENPAWRILRKVVDNRDDTNFKKLDGYEHQSYNKVEIDVNKVNPKLDKRKITQKINEAVESVGTLTDDDGEKLLPMFISESISNYYFLNKPRLSKEVILKTNVKGIAVTDGSLTSQLIGSTFQQYNFYDNQISVLQKNFTSPIGNDWKSAYEYYLVDSFEVDHGDYFYEIQFEPKRKQDLVFTGWMWISKDRSALAMIDATITKDANLNFIERIKIQQELEAIDNVYFPTKNRVLVDVSEITSKSPGLLLKFTNYNDSIKINAPRDLSFFKSGAIQLSDDYLETDVDYWQSVRPEPFSQDEKNAYMMIDSIKAVPVVKRISSLIDIASSGHINLTKGIDFGPIVKTFGLNDLEGLRLRLGFRTDIDFSNKWVLKAFTAYGFKDKGWKGGTDVTRIFSKSPWTTLNVGYQRDLEQVGFSPEEIGSSTLYGAAVWFGTLFRPYYQSKANITFQRDISKGVTAKIGFENKTFEPLYNFSFFPNASDISNAQHNFTTSSINTELTFARDQLSVVSDNDKLDFGTVKSPTVTLAYKLGLKDIMGSDFSYHSFALRYKHKLNFGYFGKTYYRVEAGKIFGDLPYPLLKNHLGNETVISVSNSFNLMNNSEFLSDEYAYARFYHDFEGLFFNRFPLIKKLKLRTFASGKFLIGSLSNTNFSGANQNTEEGFLPIKRLDPSVPYTELSYGISNIFRFLKVEAVHRLTYLEGDNTRKFGVKVAAELSL</sequence>
<dbReference type="InterPro" id="IPR043741">
    <property type="entry name" value="DUF5686"/>
</dbReference>
<evidence type="ECO:0008006" key="3">
    <source>
        <dbReference type="Google" id="ProtNLM"/>
    </source>
</evidence>
<evidence type="ECO:0000313" key="2">
    <source>
        <dbReference type="Proteomes" id="UP000249873"/>
    </source>
</evidence>
<accession>A0A2Z4G6Z0</accession>
<dbReference type="OrthoDB" id="983143at2"/>
<dbReference type="Pfam" id="PF13715">
    <property type="entry name" value="CarbopepD_reg_2"/>
    <property type="match status" value="1"/>
</dbReference>
<dbReference type="RefSeq" id="WP_111370029.1">
    <property type="nucleotide sequence ID" value="NZ_CP029480.1"/>
</dbReference>
<name>A0A2Z4G6Z0_9BACT</name>
<dbReference type="Pfam" id="PF18939">
    <property type="entry name" value="DUF5686"/>
    <property type="match status" value="1"/>
</dbReference>
<dbReference type="AlphaFoldDB" id="A0A2Z4G6Z0"/>
<dbReference type="Gene3D" id="2.60.40.1120">
    <property type="entry name" value="Carboxypeptidase-like, regulatory domain"/>
    <property type="match status" value="1"/>
</dbReference>
<dbReference type="InterPro" id="IPR008969">
    <property type="entry name" value="CarboxyPept-like_regulatory"/>
</dbReference>
<organism evidence="1 2">
    <name type="scientific">Arcticibacterium luteifluviistationis</name>
    <dbReference type="NCBI Taxonomy" id="1784714"/>
    <lineage>
        <taxon>Bacteria</taxon>
        <taxon>Pseudomonadati</taxon>
        <taxon>Bacteroidota</taxon>
        <taxon>Cytophagia</taxon>
        <taxon>Cytophagales</taxon>
        <taxon>Leadbetterellaceae</taxon>
        <taxon>Arcticibacterium</taxon>
    </lineage>
</organism>
<dbReference type="EMBL" id="CP029480">
    <property type="protein sequence ID" value="AWV96927.1"/>
    <property type="molecule type" value="Genomic_DNA"/>
</dbReference>
<keyword evidence="2" id="KW-1185">Reference proteome</keyword>
<protein>
    <recommendedName>
        <fullName evidence="3">Carboxypeptidase-like regulatory domain-containing protein</fullName>
    </recommendedName>
</protein>
<gene>
    <name evidence="1" type="ORF">DJ013_01540</name>
</gene>
<dbReference type="KEGG" id="als:DJ013_01540"/>